<evidence type="ECO:0000313" key="5">
    <source>
        <dbReference type="Proteomes" id="UP000270021"/>
    </source>
</evidence>
<evidence type="ECO:0000256" key="2">
    <source>
        <dbReference type="PROSITE-ProRule" id="PRU01213"/>
    </source>
</evidence>
<organism evidence="4 5">
    <name type="scientific">Flaviflexus salsibiostraticola</name>
    <dbReference type="NCBI Taxonomy" id="1282737"/>
    <lineage>
        <taxon>Bacteria</taxon>
        <taxon>Bacillati</taxon>
        <taxon>Actinomycetota</taxon>
        <taxon>Actinomycetes</taxon>
        <taxon>Actinomycetales</taxon>
        <taxon>Actinomycetaceae</taxon>
        <taxon>Flaviflexus</taxon>
    </lineage>
</organism>
<evidence type="ECO:0000256" key="1">
    <source>
        <dbReference type="ARBA" id="ARBA00022505"/>
    </source>
</evidence>
<accession>A0A3Q8WTU9</accession>
<dbReference type="InterPro" id="IPR010093">
    <property type="entry name" value="SinI_DNA-bd"/>
</dbReference>
<feature type="domain" description="Mop" evidence="3">
    <location>
        <begin position="62"/>
        <end position="127"/>
    </location>
</feature>
<dbReference type="InterPro" id="IPR004606">
    <property type="entry name" value="Mop_domain"/>
</dbReference>
<dbReference type="InterPro" id="IPR008995">
    <property type="entry name" value="Mo/tungstate-bd_C_term_dom"/>
</dbReference>
<gene>
    <name evidence="4" type="ORF">EJO69_07450</name>
</gene>
<reference evidence="4 5" key="1">
    <citation type="submission" date="2018-12" db="EMBL/GenBank/DDBJ databases">
        <title>Complete genome sequence of Flaviflexus salsibiostraticola KCTC 33148.</title>
        <authorList>
            <person name="Bae J.-W."/>
        </authorList>
    </citation>
    <scope>NUCLEOTIDE SEQUENCE [LARGE SCALE GENOMIC DNA]</scope>
    <source>
        <strain evidence="4 5">KCTC 33148</strain>
    </source>
</reference>
<dbReference type="OrthoDB" id="271159at2"/>
<dbReference type="GO" id="GO:0015689">
    <property type="term" value="P:molybdate ion transport"/>
    <property type="evidence" value="ECO:0007669"/>
    <property type="project" value="InterPro"/>
</dbReference>
<evidence type="ECO:0000313" key="4">
    <source>
        <dbReference type="EMBL" id="AZN30161.1"/>
    </source>
</evidence>
<dbReference type="Pfam" id="PF12728">
    <property type="entry name" value="HTH_17"/>
    <property type="match status" value="1"/>
</dbReference>
<keyword evidence="1 2" id="KW-0500">Molybdenum</keyword>
<dbReference type="GO" id="GO:0003677">
    <property type="term" value="F:DNA binding"/>
    <property type="evidence" value="ECO:0007669"/>
    <property type="project" value="InterPro"/>
</dbReference>
<dbReference type="Gene3D" id="1.10.1660.10">
    <property type="match status" value="1"/>
</dbReference>
<name>A0A3Q8WTU9_9ACTO</name>
<protein>
    <submittedName>
        <fullName evidence="4">Helix-turn-helix domain-containing protein</fullName>
    </submittedName>
</protein>
<evidence type="ECO:0000259" key="3">
    <source>
        <dbReference type="PROSITE" id="PS51866"/>
    </source>
</evidence>
<proteinExistence type="predicted"/>
<sequence>MSEYKVRDAARLLGVSDDTIRRWIDDGSLESRRDGGRIWVDGKSVASLAIRLAEGKADHDGAVSTRNEFAGIVTRIQMDGVMAQVDLQCGIYRVVSLISAEAVKEMELEVGSPATALVKATNVSVRSGVIR</sequence>
<dbReference type="RefSeq" id="WP_126040661.1">
    <property type="nucleotide sequence ID" value="NZ_CP034438.1"/>
</dbReference>
<dbReference type="Pfam" id="PF03459">
    <property type="entry name" value="TOBE"/>
    <property type="match status" value="1"/>
</dbReference>
<dbReference type="InterPro" id="IPR005116">
    <property type="entry name" value="Transp-assoc_OB_typ1"/>
</dbReference>
<dbReference type="SUPFAM" id="SSF50331">
    <property type="entry name" value="MOP-like"/>
    <property type="match status" value="1"/>
</dbReference>
<dbReference type="KEGG" id="fsl:EJO69_07450"/>
<dbReference type="Gene3D" id="2.40.50.100">
    <property type="match status" value="1"/>
</dbReference>
<dbReference type="EMBL" id="CP034438">
    <property type="protein sequence ID" value="AZN30161.1"/>
    <property type="molecule type" value="Genomic_DNA"/>
</dbReference>
<dbReference type="InterPro" id="IPR041657">
    <property type="entry name" value="HTH_17"/>
</dbReference>
<dbReference type="Proteomes" id="UP000270021">
    <property type="component" value="Chromosome"/>
</dbReference>
<dbReference type="PROSITE" id="PS51866">
    <property type="entry name" value="MOP"/>
    <property type="match status" value="1"/>
</dbReference>
<dbReference type="AlphaFoldDB" id="A0A3Q8WTU9"/>
<dbReference type="NCBIfam" id="TIGR01764">
    <property type="entry name" value="excise"/>
    <property type="match status" value="1"/>
</dbReference>
<keyword evidence="5" id="KW-1185">Reference proteome</keyword>